<dbReference type="SUPFAM" id="SSF48576">
    <property type="entry name" value="Terpenoid synthases"/>
    <property type="match status" value="1"/>
</dbReference>
<evidence type="ECO:0000256" key="3">
    <source>
        <dbReference type="ARBA" id="ARBA00022679"/>
    </source>
</evidence>
<keyword evidence="5" id="KW-0460">Magnesium</keyword>
<accession>A0A1R2CC05</accession>
<reference evidence="8 9" key="1">
    <citation type="submission" date="2016-11" db="EMBL/GenBank/DDBJ databases">
        <title>The macronuclear genome of Stentor coeruleus: a giant cell with tiny introns.</title>
        <authorList>
            <person name="Slabodnick M."/>
            <person name="Ruby J.G."/>
            <person name="Reiff S.B."/>
            <person name="Swart E.C."/>
            <person name="Gosai S."/>
            <person name="Prabakaran S."/>
            <person name="Witkowska E."/>
            <person name="Larue G.E."/>
            <person name="Fisher S."/>
            <person name="Freeman R.M."/>
            <person name="Gunawardena J."/>
            <person name="Chu W."/>
            <person name="Stover N.A."/>
            <person name="Gregory B.D."/>
            <person name="Nowacki M."/>
            <person name="Derisi J."/>
            <person name="Roy S.W."/>
            <person name="Marshall W.F."/>
            <person name="Sood P."/>
        </authorList>
    </citation>
    <scope>NUCLEOTIDE SEQUENCE [LARGE SCALE GENOMIC DNA]</scope>
    <source>
        <strain evidence="8">WM001</strain>
    </source>
</reference>
<name>A0A1R2CC05_9CILI</name>
<dbReference type="PROSITE" id="PS00723">
    <property type="entry name" value="POLYPRENYL_SYNTHASE_1"/>
    <property type="match status" value="1"/>
</dbReference>
<evidence type="ECO:0000256" key="7">
    <source>
        <dbReference type="RuleBase" id="RU004466"/>
    </source>
</evidence>
<keyword evidence="3 7" id="KW-0808">Transferase</keyword>
<dbReference type="PANTHER" id="PTHR12001:SF69">
    <property type="entry name" value="ALL TRANS-POLYPRENYL-DIPHOSPHATE SYNTHASE PDSS1"/>
    <property type="match status" value="1"/>
</dbReference>
<dbReference type="Proteomes" id="UP000187209">
    <property type="component" value="Unassembled WGS sequence"/>
</dbReference>
<dbReference type="InterPro" id="IPR033749">
    <property type="entry name" value="Polyprenyl_synt_CS"/>
</dbReference>
<dbReference type="GO" id="GO:0004659">
    <property type="term" value="F:prenyltransferase activity"/>
    <property type="evidence" value="ECO:0007669"/>
    <property type="project" value="InterPro"/>
</dbReference>
<dbReference type="InterPro" id="IPR000092">
    <property type="entry name" value="Polyprenyl_synt"/>
</dbReference>
<evidence type="ECO:0000256" key="5">
    <source>
        <dbReference type="ARBA" id="ARBA00022842"/>
    </source>
</evidence>
<protein>
    <submittedName>
        <fullName evidence="8">Uncharacterized protein</fullName>
    </submittedName>
</protein>
<dbReference type="CDD" id="cd00685">
    <property type="entry name" value="Trans_IPPS_HT"/>
    <property type="match status" value="1"/>
</dbReference>
<evidence type="ECO:0000313" key="8">
    <source>
        <dbReference type="EMBL" id="OMJ86537.1"/>
    </source>
</evidence>
<evidence type="ECO:0000256" key="2">
    <source>
        <dbReference type="ARBA" id="ARBA00006706"/>
    </source>
</evidence>
<keyword evidence="4" id="KW-0479">Metal-binding</keyword>
<dbReference type="InterPro" id="IPR008949">
    <property type="entry name" value="Isoprenoid_synthase_dom_sf"/>
</dbReference>
<dbReference type="SFLD" id="SFLDS00005">
    <property type="entry name" value="Isoprenoid_Synthase_Type_I"/>
    <property type="match status" value="1"/>
</dbReference>
<evidence type="ECO:0000313" key="9">
    <source>
        <dbReference type="Proteomes" id="UP000187209"/>
    </source>
</evidence>
<dbReference type="Pfam" id="PF00348">
    <property type="entry name" value="polyprenyl_synt"/>
    <property type="match status" value="1"/>
</dbReference>
<dbReference type="EMBL" id="MPUH01000203">
    <property type="protein sequence ID" value="OMJ86537.1"/>
    <property type="molecule type" value="Genomic_DNA"/>
</dbReference>
<proteinExistence type="inferred from homology"/>
<dbReference type="GO" id="GO:0046872">
    <property type="term" value="F:metal ion binding"/>
    <property type="evidence" value="ECO:0007669"/>
    <property type="project" value="UniProtKB-KW"/>
</dbReference>
<sequence>MKTISKLKFFLPELSEDCNIICSLKGKLFTPEENKILFEQNFHKSLDPFEIIKQDMLDFTKSIQSYLQSGENSVDYITQYYFKHPGKHIRPTIALILARAINSAKNQDFSLSSIHHTQRIFSQVIEMIHCSSLIHDDVIDSGETRRGQTAVHKQVGNKAAVLGGDYLISTASLMCTELKDLRLIELISAIMENLSKGELIQSDTQESDLDALLVAYCHKTYFKTASLIAHGCKGIGLYGMEEEKCFEFGKHLGLAFQYVDDILDFTGDKKTLGKPSLNDMKEGLATGPVLFACAHQPSLIDVVFRKFTETDDIIQGKEAALKFGLETTRRLALIHLMKSLEALNFIPKSSYAYSALNSLAHKVYSRIS</sequence>
<gene>
    <name evidence="8" type="ORF">SteCoe_11956</name>
</gene>
<dbReference type="PANTHER" id="PTHR12001">
    <property type="entry name" value="GERANYLGERANYL PYROPHOSPHATE SYNTHASE"/>
    <property type="match status" value="1"/>
</dbReference>
<dbReference type="Gene3D" id="1.10.600.10">
    <property type="entry name" value="Farnesyl Diphosphate Synthase"/>
    <property type="match status" value="1"/>
</dbReference>
<keyword evidence="6" id="KW-0414">Isoprene biosynthesis</keyword>
<organism evidence="8 9">
    <name type="scientific">Stentor coeruleus</name>
    <dbReference type="NCBI Taxonomy" id="5963"/>
    <lineage>
        <taxon>Eukaryota</taxon>
        <taxon>Sar</taxon>
        <taxon>Alveolata</taxon>
        <taxon>Ciliophora</taxon>
        <taxon>Postciliodesmatophora</taxon>
        <taxon>Heterotrichea</taxon>
        <taxon>Heterotrichida</taxon>
        <taxon>Stentoridae</taxon>
        <taxon>Stentor</taxon>
    </lineage>
</organism>
<evidence type="ECO:0000256" key="6">
    <source>
        <dbReference type="ARBA" id="ARBA00023229"/>
    </source>
</evidence>
<dbReference type="GO" id="GO:1990234">
    <property type="term" value="C:transferase complex"/>
    <property type="evidence" value="ECO:0007669"/>
    <property type="project" value="TreeGrafter"/>
</dbReference>
<evidence type="ECO:0000256" key="1">
    <source>
        <dbReference type="ARBA" id="ARBA00001946"/>
    </source>
</evidence>
<evidence type="ECO:0000256" key="4">
    <source>
        <dbReference type="ARBA" id="ARBA00022723"/>
    </source>
</evidence>
<comment type="similarity">
    <text evidence="2 7">Belongs to the FPP/GGPP synthase family.</text>
</comment>
<dbReference type="AlphaFoldDB" id="A0A1R2CC05"/>
<comment type="cofactor">
    <cofactor evidence="1">
        <name>Mg(2+)</name>
        <dbReference type="ChEBI" id="CHEBI:18420"/>
    </cofactor>
</comment>
<keyword evidence="9" id="KW-1185">Reference proteome</keyword>
<dbReference type="OrthoDB" id="9927103at2759"/>
<dbReference type="GO" id="GO:0006744">
    <property type="term" value="P:ubiquinone biosynthetic process"/>
    <property type="evidence" value="ECO:0007669"/>
    <property type="project" value="TreeGrafter"/>
</dbReference>
<comment type="caution">
    <text evidence="8">The sequence shown here is derived from an EMBL/GenBank/DDBJ whole genome shotgun (WGS) entry which is preliminary data.</text>
</comment>
<dbReference type="GO" id="GO:0008299">
    <property type="term" value="P:isoprenoid biosynthetic process"/>
    <property type="evidence" value="ECO:0007669"/>
    <property type="project" value="UniProtKB-KW"/>
</dbReference>